<evidence type="ECO:0000313" key="5">
    <source>
        <dbReference type="EnsemblMetazoa" id="MDOA010572-PB"/>
    </source>
</evidence>
<dbReference type="PROSITE" id="PS00455">
    <property type="entry name" value="AMP_BINDING"/>
    <property type="match status" value="1"/>
</dbReference>
<dbReference type="PANTHER" id="PTHR24096">
    <property type="entry name" value="LONG-CHAIN-FATTY-ACID--COA LIGASE"/>
    <property type="match status" value="1"/>
</dbReference>
<dbReference type="GO" id="GO:0004467">
    <property type="term" value="F:long-chain fatty acid-CoA ligase activity"/>
    <property type="evidence" value="ECO:0007669"/>
    <property type="project" value="TreeGrafter"/>
</dbReference>
<dbReference type="eggNOG" id="KOG1176">
    <property type="taxonomic scope" value="Eukaryota"/>
</dbReference>
<feature type="domain" description="AMP-binding enzyme C-terminal" evidence="4">
    <location>
        <begin position="444"/>
        <end position="519"/>
    </location>
</feature>
<evidence type="ECO:0000313" key="7">
    <source>
        <dbReference type="RefSeq" id="XP_011293216.1"/>
    </source>
</evidence>
<accession>A0A1I8N1I4</accession>
<dbReference type="Proteomes" id="UP001652621">
    <property type="component" value="Unplaced"/>
</dbReference>
<evidence type="ECO:0000259" key="4">
    <source>
        <dbReference type="Pfam" id="PF13193"/>
    </source>
</evidence>
<proteinExistence type="predicted"/>
<dbReference type="OrthoDB" id="10253869at2759"/>
<dbReference type="GO" id="GO:0046949">
    <property type="term" value="P:fatty-acyl-CoA biosynthetic process"/>
    <property type="evidence" value="ECO:0007669"/>
    <property type="project" value="TreeGrafter"/>
</dbReference>
<dbReference type="InterPro" id="IPR042099">
    <property type="entry name" value="ANL_N_sf"/>
</dbReference>
<dbReference type="FunFam" id="3.40.50.12780:FF:000025">
    <property type="entry name" value="luciferin 4-monooxygenase"/>
    <property type="match status" value="1"/>
</dbReference>
<organism evidence="5">
    <name type="scientific">Musca domestica</name>
    <name type="common">House fly</name>
    <dbReference type="NCBI Taxonomy" id="7370"/>
    <lineage>
        <taxon>Eukaryota</taxon>
        <taxon>Metazoa</taxon>
        <taxon>Ecdysozoa</taxon>
        <taxon>Arthropoda</taxon>
        <taxon>Hexapoda</taxon>
        <taxon>Insecta</taxon>
        <taxon>Pterygota</taxon>
        <taxon>Neoptera</taxon>
        <taxon>Endopterygota</taxon>
        <taxon>Diptera</taxon>
        <taxon>Brachycera</taxon>
        <taxon>Muscomorpha</taxon>
        <taxon>Muscoidea</taxon>
        <taxon>Muscidae</taxon>
        <taxon>Musca</taxon>
    </lineage>
</organism>
<keyword evidence="2" id="KW-0576">Peroxisome</keyword>
<gene>
    <name evidence="5" type="primary">101891121</name>
    <name evidence="7" type="synonym">LOC101891121</name>
</gene>
<dbReference type="PANTHER" id="PTHR24096:SF353">
    <property type="entry name" value="GH16244P-RELATED"/>
    <property type="match status" value="1"/>
</dbReference>
<name>A0A1I8N1I4_MUSDO</name>
<evidence type="ECO:0000313" key="6">
    <source>
        <dbReference type="Proteomes" id="UP001652621"/>
    </source>
</evidence>
<dbReference type="Gene3D" id="3.30.300.30">
    <property type="match status" value="1"/>
</dbReference>
<evidence type="ECO:0000256" key="1">
    <source>
        <dbReference type="ARBA" id="ARBA00004275"/>
    </source>
</evidence>
<dbReference type="Pfam" id="PF00501">
    <property type="entry name" value="AMP-binding"/>
    <property type="match status" value="1"/>
</dbReference>
<sequence length="536" mass="58949">MSYDRNLKIWSGPIEANRFGPKDSVGSVLLQYLLETPDHIAQVCYQTGTELTNRQFASLSIQIAKYFERKKLPQGTVIGLCAGNSDYVTPLFLGTLMAGLTLSTLDPSFGINGIKHIYSISKPKVMFCDGDIYAKVRQALHECGLTSTDIYTIRKHIEGVSSVEELLNDEKDLNPSLYKCPQLLEGPNQVAAILCSSGSTGLPKGVNMSHAALLALGESLLDNESSSNLLCFSSLYWLSAVISILRCILTRTTRIISANPFCPEDFFAIVERYKVTVVMGPPSHMAMCLTSSKLPDSDLSSIVEYGVGGSRVCYSLIEKFKKYSPNAVFNIAYGMSEVCVIASSGEAEPTSSVGKLKTNIEVKVINELGKAMGPNEIGEICIRTQIPSSGYCNNPEATKAIYDNNLWIHSGDVGYFNNSMQLYIVDRKKDILKYNNFHFTPSSIERVLSEIQGVAEVCVVGIPDNCMGFLPAAAVIKSFNSTITEAQIYEHASEHLEHFEQLRGGIYFVDNFPRTMSGKTVRSEVAKLCEQLRNVK</sequence>
<comment type="subcellular location">
    <subcellularLocation>
        <location evidence="1">Peroxisome</location>
    </subcellularLocation>
</comment>
<dbReference type="Gene3D" id="3.40.50.12780">
    <property type="entry name" value="N-terminal domain of ligase-like"/>
    <property type="match status" value="1"/>
</dbReference>
<dbReference type="GeneID" id="101891121"/>
<dbReference type="KEGG" id="mde:101891121"/>
<dbReference type="VEuPathDB" id="VectorBase:MDOMA2_021248"/>
<dbReference type="Pfam" id="PF13193">
    <property type="entry name" value="AMP-binding_C"/>
    <property type="match status" value="1"/>
</dbReference>
<dbReference type="STRING" id="7370.A0A1I8N1I4"/>
<dbReference type="InterPro" id="IPR025110">
    <property type="entry name" value="AMP-bd_C"/>
</dbReference>
<dbReference type="InterPro" id="IPR020845">
    <property type="entry name" value="AMP-binding_CS"/>
</dbReference>
<dbReference type="InterPro" id="IPR000873">
    <property type="entry name" value="AMP-dep_synth/lig_dom"/>
</dbReference>
<feature type="domain" description="AMP-dependent synthetase/ligase" evidence="3">
    <location>
        <begin position="35"/>
        <end position="391"/>
    </location>
</feature>
<dbReference type="VEuPathDB" id="VectorBase:MDOA010572"/>
<reference evidence="7" key="2">
    <citation type="submission" date="2025-04" db="UniProtKB">
        <authorList>
            <consortium name="RefSeq"/>
        </authorList>
    </citation>
    <scope>IDENTIFICATION</scope>
    <source>
        <strain evidence="7">Aabys</strain>
    </source>
</reference>
<dbReference type="AlphaFoldDB" id="A0A1I8N1I4"/>
<protein>
    <submittedName>
        <fullName evidence="7">4-coumarate--CoA ligase-like 7</fullName>
    </submittedName>
</protein>
<dbReference type="GO" id="GO:0005777">
    <property type="term" value="C:peroxisome"/>
    <property type="evidence" value="ECO:0007669"/>
    <property type="project" value="UniProtKB-SubCell"/>
</dbReference>
<keyword evidence="6" id="KW-1185">Reference proteome</keyword>
<dbReference type="SUPFAM" id="SSF56801">
    <property type="entry name" value="Acetyl-CoA synthetase-like"/>
    <property type="match status" value="1"/>
</dbReference>
<dbReference type="RefSeq" id="XP_011293216.1">
    <property type="nucleotide sequence ID" value="XM_011294914.2"/>
</dbReference>
<dbReference type="InterPro" id="IPR045851">
    <property type="entry name" value="AMP-bd_C_sf"/>
</dbReference>
<evidence type="ECO:0000256" key="2">
    <source>
        <dbReference type="ARBA" id="ARBA00023140"/>
    </source>
</evidence>
<reference evidence="5" key="1">
    <citation type="submission" date="2020-05" db="UniProtKB">
        <authorList>
            <consortium name="EnsemblMetazoa"/>
        </authorList>
    </citation>
    <scope>IDENTIFICATION</scope>
    <source>
        <strain evidence="5">Aabys</strain>
    </source>
</reference>
<dbReference type="EnsemblMetazoa" id="MDOA010572-RB">
    <property type="protein sequence ID" value="MDOA010572-PB"/>
    <property type="gene ID" value="MDOA010572"/>
</dbReference>
<evidence type="ECO:0000259" key="3">
    <source>
        <dbReference type="Pfam" id="PF00501"/>
    </source>
</evidence>